<accession>A0AA35S2Z1</accession>
<organism evidence="1 2">
    <name type="scientific">Geodia barretti</name>
    <name type="common">Barrett's horny sponge</name>
    <dbReference type="NCBI Taxonomy" id="519541"/>
    <lineage>
        <taxon>Eukaryota</taxon>
        <taxon>Metazoa</taxon>
        <taxon>Porifera</taxon>
        <taxon>Demospongiae</taxon>
        <taxon>Heteroscleromorpha</taxon>
        <taxon>Tetractinellida</taxon>
        <taxon>Astrophorina</taxon>
        <taxon>Geodiidae</taxon>
        <taxon>Geodia</taxon>
    </lineage>
</organism>
<name>A0AA35S2Z1_GEOBA</name>
<proteinExistence type="predicted"/>
<sequence>MPIVVTSSAFKIYGAVETFFLAEDFILSCFPVECGDNPLLALSVLLNVPFWGEIHDPKYLLESCARTVTAQLREHLAAQG</sequence>
<evidence type="ECO:0000313" key="2">
    <source>
        <dbReference type="Proteomes" id="UP001174909"/>
    </source>
</evidence>
<gene>
    <name evidence="1" type="ORF">GBAR_LOCUS12621</name>
</gene>
<reference evidence="1" key="1">
    <citation type="submission" date="2023-03" db="EMBL/GenBank/DDBJ databases">
        <authorList>
            <person name="Steffen K."/>
            <person name="Cardenas P."/>
        </authorList>
    </citation>
    <scope>NUCLEOTIDE SEQUENCE</scope>
</reference>
<protein>
    <submittedName>
        <fullName evidence="1">Uncharacterized protein</fullName>
    </submittedName>
</protein>
<comment type="caution">
    <text evidence="1">The sequence shown here is derived from an EMBL/GenBank/DDBJ whole genome shotgun (WGS) entry which is preliminary data.</text>
</comment>
<dbReference type="Proteomes" id="UP001174909">
    <property type="component" value="Unassembled WGS sequence"/>
</dbReference>
<keyword evidence="2" id="KW-1185">Reference proteome</keyword>
<dbReference type="AlphaFoldDB" id="A0AA35S2Z1"/>
<evidence type="ECO:0000313" key="1">
    <source>
        <dbReference type="EMBL" id="CAI8021241.1"/>
    </source>
</evidence>
<dbReference type="EMBL" id="CASHTH010001875">
    <property type="protein sequence ID" value="CAI8021241.1"/>
    <property type="molecule type" value="Genomic_DNA"/>
</dbReference>